<dbReference type="PANTHER" id="PTHR11941:SF54">
    <property type="entry name" value="ENOYL-COA HYDRATASE, MITOCHONDRIAL"/>
    <property type="match status" value="1"/>
</dbReference>
<dbReference type="InterPro" id="IPR018376">
    <property type="entry name" value="Enoyl-CoA_hyd/isom_CS"/>
</dbReference>
<dbReference type="EMBL" id="JBHRYD010000001">
    <property type="protein sequence ID" value="MFC3703731.1"/>
    <property type="molecule type" value="Genomic_DNA"/>
</dbReference>
<dbReference type="Proteomes" id="UP001595613">
    <property type="component" value="Unassembled WGS sequence"/>
</dbReference>
<evidence type="ECO:0000256" key="3">
    <source>
        <dbReference type="RuleBase" id="RU003707"/>
    </source>
</evidence>
<evidence type="ECO:0000313" key="5">
    <source>
        <dbReference type="Proteomes" id="UP001595613"/>
    </source>
</evidence>
<proteinExistence type="inferred from homology"/>
<dbReference type="InterPro" id="IPR029045">
    <property type="entry name" value="ClpP/crotonase-like_dom_sf"/>
</dbReference>
<keyword evidence="2" id="KW-0456">Lyase</keyword>
<dbReference type="Gene3D" id="3.90.226.10">
    <property type="entry name" value="2-enoyl-CoA Hydratase, Chain A, domain 1"/>
    <property type="match status" value="1"/>
</dbReference>
<protein>
    <submittedName>
        <fullName evidence="4">Enoyl-CoA hydratase/isomerase family protein</fullName>
    </submittedName>
</protein>
<dbReference type="InterPro" id="IPR014748">
    <property type="entry name" value="Enoyl-CoA_hydra_C"/>
</dbReference>
<reference evidence="5" key="1">
    <citation type="journal article" date="2019" name="Int. J. Syst. Evol. Microbiol.">
        <title>The Global Catalogue of Microorganisms (GCM) 10K type strain sequencing project: providing services to taxonomists for standard genome sequencing and annotation.</title>
        <authorList>
            <consortium name="The Broad Institute Genomics Platform"/>
            <consortium name="The Broad Institute Genome Sequencing Center for Infectious Disease"/>
            <person name="Wu L."/>
            <person name="Ma J."/>
        </authorList>
    </citation>
    <scope>NUCLEOTIDE SEQUENCE [LARGE SCALE GENOMIC DNA]</scope>
    <source>
        <strain evidence="5">KCTC 42281</strain>
    </source>
</reference>
<evidence type="ECO:0000256" key="1">
    <source>
        <dbReference type="ARBA" id="ARBA00005254"/>
    </source>
</evidence>
<dbReference type="Pfam" id="PF00378">
    <property type="entry name" value="ECH_1"/>
    <property type="match status" value="1"/>
</dbReference>
<accession>A0ABV7WWX0</accession>
<sequence>MSEQSQVPIVVTEHDGVWTIRLNRPERMNALNPAAMEELRAALARFRDDDEALVCVLIGTGERAFCTGADLRDTLPPATSFAQGLFSADRSCVDKGNYVRALDLDRLAINKPVIAAVNGYALGGGCELALACDICIAADTAIFGLPEVRVGSIPAVGGIQQLVRSVGKSAAMSMILTGRKVHAAEALRLGLVSEVVPADTLLGRAHELAREIAANAQLAVRAALMLANEGRDLPLQSALLLEQLAWGVLRDTEDRIEGRKAFAEKRPAKFRGA</sequence>
<evidence type="ECO:0000313" key="4">
    <source>
        <dbReference type="EMBL" id="MFC3703731.1"/>
    </source>
</evidence>
<dbReference type="SUPFAM" id="SSF52096">
    <property type="entry name" value="ClpP/crotonase"/>
    <property type="match status" value="1"/>
</dbReference>
<comment type="similarity">
    <text evidence="1 3">Belongs to the enoyl-CoA hydratase/isomerase family.</text>
</comment>
<dbReference type="CDD" id="cd06558">
    <property type="entry name" value="crotonase-like"/>
    <property type="match status" value="1"/>
</dbReference>
<dbReference type="RefSeq" id="WP_380094745.1">
    <property type="nucleotide sequence ID" value="NZ_JBHRYD010000001.1"/>
</dbReference>
<dbReference type="InterPro" id="IPR001753">
    <property type="entry name" value="Enoyl-CoA_hydra/iso"/>
</dbReference>
<evidence type="ECO:0000256" key="2">
    <source>
        <dbReference type="ARBA" id="ARBA00023239"/>
    </source>
</evidence>
<name>A0ABV7WWX0_9HYPH</name>
<gene>
    <name evidence="4" type="ORF">ACFOOL_03035</name>
</gene>
<dbReference type="PROSITE" id="PS00166">
    <property type="entry name" value="ENOYL_COA_HYDRATASE"/>
    <property type="match status" value="1"/>
</dbReference>
<dbReference type="PANTHER" id="PTHR11941">
    <property type="entry name" value="ENOYL-COA HYDRATASE-RELATED"/>
    <property type="match status" value="1"/>
</dbReference>
<organism evidence="4 5">
    <name type="scientific">Devosia honganensis</name>
    <dbReference type="NCBI Taxonomy" id="1610527"/>
    <lineage>
        <taxon>Bacteria</taxon>
        <taxon>Pseudomonadati</taxon>
        <taxon>Pseudomonadota</taxon>
        <taxon>Alphaproteobacteria</taxon>
        <taxon>Hyphomicrobiales</taxon>
        <taxon>Devosiaceae</taxon>
        <taxon>Devosia</taxon>
    </lineage>
</organism>
<keyword evidence="5" id="KW-1185">Reference proteome</keyword>
<dbReference type="Gene3D" id="1.10.12.10">
    <property type="entry name" value="Lyase 2-enoyl-coa Hydratase, Chain A, domain 2"/>
    <property type="match status" value="1"/>
</dbReference>
<comment type="caution">
    <text evidence="4">The sequence shown here is derived from an EMBL/GenBank/DDBJ whole genome shotgun (WGS) entry which is preliminary data.</text>
</comment>